<sequence>MDLQLHSLLVQLQNSYPVRIVATPLRSSLLCINKDVNDRPRSWKPVFCTVGDYSHRFFCQCIPRLDKKITLQCGLISVRNGCLPKLRKHTIRLQKAMKCSENLKNHLSFFFVRFVIGMVLVMTISVAVSRTPYALTEENILFLEAWRTIDRVYVDKTFNGQSWFRYRENALRNEPMNSREETYKAIRKMLATLDDPFTRFLEPEKFKSLRAVRDTRFSYRCRPVNWLPSRR</sequence>
<keyword evidence="3" id="KW-0645">Protease</keyword>
<evidence type="ECO:0000256" key="4">
    <source>
        <dbReference type="ARBA" id="ARBA00022801"/>
    </source>
</evidence>
<comment type="function">
    <text evidence="8">Protease involved in the C-terminal processing of the chloroplastic D1 protein of photosystem II. This proteolytic processing is necessary to allow the light-driven assembly of the tetranuclear manganese cluster, which is responsible for photosynthetic water oxidation.</text>
</comment>
<evidence type="ECO:0000256" key="3">
    <source>
        <dbReference type="ARBA" id="ARBA00022670"/>
    </source>
</evidence>
<evidence type="ECO:0000256" key="5">
    <source>
        <dbReference type="ARBA" id="ARBA00022825"/>
    </source>
</evidence>
<name>A0A2R6R8Y7_ACTCC</name>
<evidence type="ECO:0000256" key="2">
    <source>
        <dbReference type="ARBA" id="ARBA00009179"/>
    </source>
</evidence>
<evidence type="ECO:0000256" key="8">
    <source>
        <dbReference type="ARBA" id="ARBA00060065"/>
    </source>
</evidence>
<dbReference type="GO" id="GO:0009543">
    <property type="term" value="C:chloroplast thylakoid lumen"/>
    <property type="evidence" value="ECO:0007669"/>
    <property type="project" value="UniProtKB-SubCell"/>
</dbReference>
<protein>
    <recommendedName>
        <fullName evidence="9">C-terminal processing peptidase</fullName>
        <ecNumber evidence="9">3.4.21.102</ecNumber>
    </recommendedName>
</protein>
<feature type="transmembrane region" description="Helical" evidence="10">
    <location>
        <begin position="107"/>
        <end position="128"/>
    </location>
</feature>
<reference evidence="11 12" key="1">
    <citation type="submission" date="2017-07" db="EMBL/GenBank/DDBJ databases">
        <title>An improved, manually edited Actinidia chinensis var. chinensis (kiwifruit) genome highlights the challenges associated with draft genomes and gene prediction in plants.</title>
        <authorList>
            <person name="Pilkington S."/>
            <person name="Crowhurst R."/>
            <person name="Hilario E."/>
            <person name="Nardozza S."/>
            <person name="Fraser L."/>
            <person name="Peng Y."/>
            <person name="Gunaseelan K."/>
            <person name="Simpson R."/>
            <person name="Tahir J."/>
            <person name="Deroles S."/>
            <person name="Templeton K."/>
            <person name="Luo Z."/>
            <person name="Davy M."/>
            <person name="Cheng C."/>
            <person name="Mcneilage M."/>
            <person name="Scaglione D."/>
            <person name="Liu Y."/>
            <person name="Zhang Q."/>
            <person name="Datson P."/>
            <person name="De Silva N."/>
            <person name="Gardiner S."/>
            <person name="Bassett H."/>
            <person name="Chagne D."/>
            <person name="Mccallum J."/>
            <person name="Dzierzon H."/>
            <person name="Deng C."/>
            <person name="Wang Y.-Y."/>
            <person name="Barron N."/>
            <person name="Manako K."/>
            <person name="Bowen J."/>
            <person name="Foster T."/>
            <person name="Erridge Z."/>
            <person name="Tiffin H."/>
            <person name="Waite C."/>
            <person name="Davies K."/>
            <person name="Grierson E."/>
            <person name="Laing W."/>
            <person name="Kirk R."/>
            <person name="Chen X."/>
            <person name="Wood M."/>
            <person name="Montefiori M."/>
            <person name="Brummell D."/>
            <person name="Schwinn K."/>
            <person name="Catanach A."/>
            <person name="Fullerton C."/>
            <person name="Li D."/>
            <person name="Meiyalaghan S."/>
            <person name="Nieuwenhuizen N."/>
            <person name="Read N."/>
            <person name="Prakash R."/>
            <person name="Hunter D."/>
            <person name="Zhang H."/>
            <person name="Mckenzie M."/>
            <person name="Knabel M."/>
            <person name="Harris A."/>
            <person name="Allan A."/>
            <person name="Chen A."/>
            <person name="Janssen B."/>
            <person name="Plunkett B."/>
            <person name="Dwamena C."/>
            <person name="Voogd C."/>
            <person name="Leif D."/>
            <person name="Lafferty D."/>
            <person name="Souleyre E."/>
            <person name="Varkonyi-Gasic E."/>
            <person name="Gambi F."/>
            <person name="Hanley J."/>
            <person name="Yao J.-L."/>
            <person name="Cheung J."/>
            <person name="David K."/>
            <person name="Warren B."/>
            <person name="Marsh K."/>
            <person name="Snowden K."/>
            <person name="Lin-Wang K."/>
            <person name="Brian L."/>
            <person name="Martinez-Sanchez M."/>
            <person name="Wang M."/>
            <person name="Ileperuma N."/>
            <person name="Macnee N."/>
            <person name="Campin R."/>
            <person name="Mcatee P."/>
            <person name="Drummond R."/>
            <person name="Espley R."/>
            <person name="Ireland H."/>
            <person name="Wu R."/>
            <person name="Atkinson R."/>
            <person name="Karunairetnam S."/>
            <person name="Bulley S."/>
            <person name="Chunkath S."/>
            <person name="Hanley Z."/>
            <person name="Storey R."/>
            <person name="Thrimawithana A."/>
            <person name="Thomson S."/>
            <person name="David C."/>
            <person name="Testolin R."/>
        </authorList>
    </citation>
    <scope>NUCLEOTIDE SEQUENCE [LARGE SCALE GENOMIC DNA]</scope>
    <source>
        <strain evidence="12">cv. Red5</strain>
        <tissue evidence="11">Young leaf</tissue>
    </source>
</reference>
<comment type="caution">
    <text evidence="11">The sequence shown here is derived from an EMBL/GenBank/DDBJ whole genome shotgun (WGS) entry which is preliminary data.</text>
</comment>
<accession>A0A2R6R8Y7</accession>
<dbReference type="PANTHER" id="PTHR32060:SF7">
    <property type="entry name" value="CARBOXYL-TERMINAL-PROCESSING PEPTIDASE 2, CHLOROPLASTIC"/>
    <property type="match status" value="1"/>
</dbReference>
<reference evidence="12" key="2">
    <citation type="journal article" date="2018" name="BMC Genomics">
        <title>A manually annotated Actinidia chinensis var. chinensis (kiwifruit) genome highlights the challenges associated with draft genomes and gene prediction in plants.</title>
        <authorList>
            <person name="Pilkington S.M."/>
            <person name="Crowhurst R."/>
            <person name="Hilario E."/>
            <person name="Nardozza S."/>
            <person name="Fraser L."/>
            <person name="Peng Y."/>
            <person name="Gunaseelan K."/>
            <person name="Simpson R."/>
            <person name="Tahir J."/>
            <person name="Deroles S.C."/>
            <person name="Templeton K."/>
            <person name="Luo Z."/>
            <person name="Davy M."/>
            <person name="Cheng C."/>
            <person name="McNeilage M."/>
            <person name="Scaglione D."/>
            <person name="Liu Y."/>
            <person name="Zhang Q."/>
            <person name="Datson P."/>
            <person name="De Silva N."/>
            <person name="Gardiner S.E."/>
            <person name="Bassett H."/>
            <person name="Chagne D."/>
            <person name="McCallum J."/>
            <person name="Dzierzon H."/>
            <person name="Deng C."/>
            <person name="Wang Y.Y."/>
            <person name="Barron L."/>
            <person name="Manako K."/>
            <person name="Bowen J."/>
            <person name="Foster T.M."/>
            <person name="Erridge Z.A."/>
            <person name="Tiffin H."/>
            <person name="Waite C.N."/>
            <person name="Davies K.M."/>
            <person name="Grierson E.P."/>
            <person name="Laing W.A."/>
            <person name="Kirk R."/>
            <person name="Chen X."/>
            <person name="Wood M."/>
            <person name="Montefiori M."/>
            <person name="Brummell D.A."/>
            <person name="Schwinn K.E."/>
            <person name="Catanach A."/>
            <person name="Fullerton C."/>
            <person name="Li D."/>
            <person name="Meiyalaghan S."/>
            <person name="Nieuwenhuizen N."/>
            <person name="Read N."/>
            <person name="Prakash R."/>
            <person name="Hunter D."/>
            <person name="Zhang H."/>
            <person name="McKenzie M."/>
            <person name="Knabel M."/>
            <person name="Harris A."/>
            <person name="Allan A.C."/>
            <person name="Gleave A."/>
            <person name="Chen A."/>
            <person name="Janssen B.J."/>
            <person name="Plunkett B."/>
            <person name="Ampomah-Dwamena C."/>
            <person name="Voogd C."/>
            <person name="Leif D."/>
            <person name="Lafferty D."/>
            <person name="Souleyre E.J.F."/>
            <person name="Varkonyi-Gasic E."/>
            <person name="Gambi F."/>
            <person name="Hanley J."/>
            <person name="Yao J.L."/>
            <person name="Cheung J."/>
            <person name="David K.M."/>
            <person name="Warren B."/>
            <person name="Marsh K."/>
            <person name="Snowden K.C."/>
            <person name="Lin-Wang K."/>
            <person name="Brian L."/>
            <person name="Martinez-Sanchez M."/>
            <person name="Wang M."/>
            <person name="Ileperuma N."/>
            <person name="Macnee N."/>
            <person name="Campin R."/>
            <person name="McAtee P."/>
            <person name="Drummond R.S.M."/>
            <person name="Espley R.V."/>
            <person name="Ireland H.S."/>
            <person name="Wu R."/>
            <person name="Atkinson R.G."/>
            <person name="Karunairetnam S."/>
            <person name="Bulley S."/>
            <person name="Chunkath S."/>
            <person name="Hanley Z."/>
            <person name="Storey R."/>
            <person name="Thrimawithana A.H."/>
            <person name="Thomson S."/>
            <person name="David C."/>
            <person name="Testolin R."/>
            <person name="Huang H."/>
            <person name="Hellens R.P."/>
            <person name="Schaffer R.J."/>
        </authorList>
    </citation>
    <scope>NUCLEOTIDE SEQUENCE [LARGE SCALE GENOMIC DNA]</scope>
    <source>
        <strain evidence="12">cv. Red5</strain>
    </source>
</reference>
<comment type="subcellular location">
    <subcellularLocation>
        <location evidence="1">Plastid</location>
        <location evidence="1">Chloroplast thylakoid lumen</location>
    </subcellularLocation>
</comment>
<evidence type="ECO:0000256" key="9">
    <source>
        <dbReference type="ARBA" id="ARBA00066637"/>
    </source>
</evidence>
<evidence type="ECO:0000313" key="11">
    <source>
        <dbReference type="EMBL" id="PSS24016.1"/>
    </source>
</evidence>
<dbReference type="STRING" id="1590841.A0A2R6R8Y7"/>
<dbReference type="EC" id="3.4.21.102" evidence="9"/>
<comment type="similarity">
    <text evidence="2">Belongs to the peptidase S41A family.</text>
</comment>
<organism evidence="11 12">
    <name type="scientific">Actinidia chinensis var. chinensis</name>
    <name type="common">Chinese soft-hair kiwi</name>
    <dbReference type="NCBI Taxonomy" id="1590841"/>
    <lineage>
        <taxon>Eukaryota</taxon>
        <taxon>Viridiplantae</taxon>
        <taxon>Streptophyta</taxon>
        <taxon>Embryophyta</taxon>
        <taxon>Tracheophyta</taxon>
        <taxon>Spermatophyta</taxon>
        <taxon>Magnoliopsida</taxon>
        <taxon>eudicotyledons</taxon>
        <taxon>Gunneridae</taxon>
        <taxon>Pentapetalae</taxon>
        <taxon>asterids</taxon>
        <taxon>Ericales</taxon>
        <taxon>Actinidiaceae</taxon>
        <taxon>Actinidia</taxon>
    </lineage>
</organism>
<proteinExistence type="inferred from homology"/>
<keyword evidence="10" id="KW-0812">Transmembrane</keyword>
<dbReference type="PANTHER" id="PTHR32060">
    <property type="entry name" value="TAIL-SPECIFIC PROTEASE"/>
    <property type="match status" value="1"/>
</dbReference>
<dbReference type="Gramene" id="PSS24016">
    <property type="protein sequence ID" value="PSS24016"/>
    <property type="gene ID" value="CEY00_Acc08891"/>
</dbReference>
<dbReference type="InParanoid" id="A0A2R6R8Y7"/>
<dbReference type="InterPro" id="IPR029045">
    <property type="entry name" value="ClpP/crotonase-like_dom_sf"/>
</dbReference>
<dbReference type="Proteomes" id="UP000241394">
    <property type="component" value="Chromosome LG8"/>
</dbReference>
<evidence type="ECO:0000256" key="6">
    <source>
        <dbReference type="ARBA" id="ARBA00023078"/>
    </source>
</evidence>
<keyword evidence="10" id="KW-0472">Membrane</keyword>
<evidence type="ECO:0000256" key="10">
    <source>
        <dbReference type="SAM" id="Phobius"/>
    </source>
</evidence>
<dbReference type="EMBL" id="NKQK01000008">
    <property type="protein sequence ID" value="PSS24016.1"/>
    <property type="molecule type" value="Genomic_DNA"/>
</dbReference>
<evidence type="ECO:0000256" key="7">
    <source>
        <dbReference type="ARBA" id="ARBA00051784"/>
    </source>
</evidence>
<keyword evidence="10" id="KW-1133">Transmembrane helix</keyword>
<evidence type="ECO:0000313" key="12">
    <source>
        <dbReference type="Proteomes" id="UP000241394"/>
    </source>
</evidence>
<dbReference type="GO" id="GO:0004252">
    <property type="term" value="F:serine-type endopeptidase activity"/>
    <property type="evidence" value="ECO:0007669"/>
    <property type="project" value="UniProtKB-EC"/>
</dbReference>
<dbReference type="SUPFAM" id="SSF52096">
    <property type="entry name" value="ClpP/crotonase"/>
    <property type="match status" value="1"/>
</dbReference>
<comment type="catalytic activity">
    <reaction evidence="7">
        <text>The enzyme shows specific recognition of a C-terminal tripeptide, Xaa-Yaa-Zaa, in which Xaa is preferably Ala or Leu, Yaa is preferably Ala or Tyr, and Zaa is preferably Ala, but then cleaves at a variable distance from the C-terminus. A typical cleavage is -Ala-Ala-|-Arg-Ala-Ala-Lys-Glu-Asn-Tyr-Ala-Leu-Ala-Ala.</text>
        <dbReference type="EC" id="3.4.21.102"/>
    </reaction>
</comment>
<gene>
    <name evidence="11" type="ORF">CEY00_Acc08891</name>
</gene>
<keyword evidence="6" id="KW-0793">Thylakoid</keyword>
<keyword evidence="4" id="KW-0378">Hydrolase</keyword>
<dbReference type="GO" id="GO:0006508">
    <property type="term" value="P:proteolysis"/>
    <property type="evidence" value="ECO:0007669"/>
    <property type="project" value="UniProtKB-KW"/>
</dbReference>
<dbReference type="AlphaFoldDB" id="A0A2R6R8Y7"/>
<keyword evidence="12" id="KW-1185">Reference proteome</keyword>
<dbReference type="Gene3D" id="3.30.750.44">
    <property type="match status" value="1"/>
</dbReference>
<evidence type="ECO:0000256" key="1">
    <source>
        <dbReference type="ARBA" id="ARBA00004456"/>
    </source>
</evidence>
<keyword evidence="5" id="KW-0720">Serine protease</keyword>
<dbReference type="FunFam" id="3.30.750.44:FF:000002">
    <property type="entry name" value="carboxyl-terminal-processing peptidase 2, chloroplastic"/>
    <property type="match status" value="1"/>
</dbReference>
<dbReference type="OrthoDB" id="43580at2759"/>